<protein>
    <submittedName>
        <fullName evidence="1">Uncharacterized protein</fullName>
    </submittedName>
</protein>
<proteinExistence type="predicted"/>
<dbReference type="AlphaFoldDB" id="A0A813G1H2"/>
<evidence type="ECO:0000313" key="2">
    <source>
        <dbReference type="Proteomes" id="UP000654075"/>
    </source>
</evidence>
<keyword evidence="2" id="KW-1185">Reference proteome</keyword>
<dbReference type="Proteomes" id="UP000654075">
    <property type="component" value="Unassembled WGS sequence"/>
</dbReference>
<comment type="caution">
    <text evidence="1">The sequence shown here is derived from an EMBL/GenBank/DDBJ whole genome shotgun (WGS) entry which is preliminary data.</text>
</comment>
<organism evidence="1 2">
    <name type="scientific">Polarella glacialis</name>
    <name type="common">Dinoflagellate</name>
    <dbReference type="NCBI Taxonomy" id="89957"/>
    <lineage>
        <taxon>Eukaryota</taxon>
        <taxon>Sar</taxon>
        <taxon>Alveolata</taxon>
        <taxon>Dinophyceae</taxon>
        <taxon>Suessiales</taxon>
        <taxon>Suessiaceae</taxon>
        <taxon>Polarella</taxon>
    </lineage>
</organism>
<accession>A0A813G1H2</accession>
<reference evidence="1" key="1">
    <citation type="submission" date="2021-02" db="EMBL/GenBank/DDBJ databases">
        <authorList>
            <person name="Dougan E. K."/>
            <person name="Rhodes N."/>
            <person name="Thang M."/>
            <person name="Chan C."/>
        </authorList>
    </citation>
    <scope>NUCLEOTIDE SEQUENCE</scope>
</reference>
<dbReference type="EMBL" id="CAJNNV010027356">
    <property type="protein sequence ID" value="CAE8620142.1"/>
    <property type="molecule type" value="Genomic_DNA"/>
</dbReference>
<gene>
    <name evidence="1" type="ORF">PGLA1383_LOCUS37709</name>
</gene>
<feature type="non-terminal residue" evidence="1">
    <location>
        <position position="1"/>
    </location>
</feature>
<sequence length="84" mass="8648">RAGRWSRALELLQALCCGPDKGLSVACGVALGACELAGACSGPAVPTVLGELQRRAEISELLQPQGGNHRPQLVVLPVLSVVGY</sequence>
<evidence type="ECO:0000313" key="1">
    <source>
        <dbReference type="EMBL" id="CAE8620142.1"/>
    </source>
</evidence>
<name>A0A813G1H2_POLGL</name>